<feature type="domain" description="RNase H type-1" evidence="1">
    <location>
        <begin position="7"/>
        <end position="85"/>
    </location>
</feature>
<gene>
    <name evidence="2" type="ORF">ILEXP_LOCUS30821</name>
</gene>
<dbReference type="InterPro" id="IPR044730">
    <property type="entry name" value="RNase_H-like_dom_plant"/>
</dbReference>
<evidence type="ECO:0000259" key="1">
    <source>
        <dbReference type="Pfam" id="PF13456"/>
    </source>
</evidence>
<dbReference type="InterPro" id="IPR002156">
    <property type="entry name" value="RNaseH_domain"/>
</dbReference>
<dbReference type="InterPro" id="IPR012337">
    <property type="entry name" value="RNaseH-like_sf"/>
</dbReference>
<name>A0ABC8SY03_9AQUA</name>
<dbReference type="InterPro" id="IPR053151">
    <property type="entry name" value="RNase_H-like"/>
</dbReference>
<dbReference type="CDD" id="cd06222">
    <property type="entry name" value="RNase_H_like"/>
    <property type="match status" value="1"/>
</dbReference>
<organism evidence="2 3">
    <name type="scientific">Ilex paraguariensis</name>
    <name type="common">yerba mate</name>
    <dbReference type="NCBI Taxonomy" id="185542"/>
    <lineage>
        <taxon>Eukaryota</taxon>
        <taxon>Viridiplantae</taxon>
        <taxon>Streptophyta</taxon>
        <taxon>Embryophyta</taxon>
        <taxon>Tracheophyta</taxon>
        <taxon>Spermatophyta</taxon>
        <taxon>Magnoliopsida</taxon>
        <taxon>eudicotyledons</taxon>
        <taxon>Gunneridae</taxon>
        <taxon>Pentapetalae</taxon>
        <taxon>asterids</taxon>
        <taxon>campanulids</taxon>
        <taxon>Aquifoliales</taxon>
        <taxon>Aquifoliaceae</taxon>
        <taxon>Ilex</taxon>
    </lineage>
</organism>
<dbReference type="Pfam" id="PF13456">
    <property type="entry name" value="RVT_3"/>
    <property type="match status" value="1"/>
</dbReference>
<dbReference type="AlphaFoldDB" id="A0ABC8SY03"/>
<feature type="non-terminal residue" evidence="2">
    <location>
        <position position="1"/>
    </location>
</feature>
<protein>
    <recommendedName>
        <fullName evidence="1">RNase H type-1 domain-containing protein</fullName>
    </recommendedName>
</protein>
<dbReference type="Proteomes" id="UP001642360">
    <property type="component" value="Unassembled WGS sequence"/>
</dbReference>
<proteinExistence type="predicted"/>
<dbReference type="PANTHER" id="PTHR47723">
    <property type="entry name" value="OS05G0353850 PROTEIN"/>
    <property type="match status" value="1"/>
</dbReference>
<sequence>FGILKLNVDEAVKGNPGLASGGAIVRDERGGVILVASFYYEECSNMKAEFCALLDGLQLVLSHDLMEKEILVESDSLGLVNTMLGNGDCAWQYLSLLY</sequence>
<dbReference type="InterPro" id="IPR036397">
    <property type="entry name" value="RNaseH_sf"/>
</dbReference>
<comment type="caution">
    <text evidence="2">The sequence shown here is derived from an EMBL/GenBank/DDBJ whole genome shotgun (WGS) entry which is preliminary data.</text>
</comment>
<dbReference type="PANTHER" id="PTHR47723:SF19">
    <property type="entry name" value="POLYNUCLEOTIDYL TRANSFERASE, RIBONUCLEASE H-LIKE SUPERFAMILY PROTEIN"/>
    <property type="match status" value="1"/>
</dbReference>
<dbReference type="SUPFAM" id="SSF53098">
    <property type="entry name" value="Ribonuclease H-like"/>
    <property type="match status" value="1"/>
</dbReference>
<reference evidence="2 3" key="1">
    <citation type="submission" date="2024-02" db="EMBL/GenBank/DDBJ databases">
        <authorList>
            <person name="Vignale AGUSTIN F."/>
            <person name="Sosa J E."/>
            <person name="Modenutti C."/>
        </authorList>
    </citation>
    <scope>NUCLEOTIDE SEQUENCE [LARGE SCALE GENOMIC DNA]</scope>
</reference>
<evidence type="ECO:0000313" key="2">
    <source>
        <dbReference type="EMBL" id="CAK9161989.1"/>
    </source>
</evidence>
<dbReference type="EMBL" id="CAUOFW020003780">
    <property type="protein sequence ID" value="CAK9161989.1"/>
    <property type="molecule type" value="Genomic_DNA"/>
</dbReference>
<evidence type="ECO:0000313" key="3">
    <source>
        <dbReference type="Proteomes" id="UP001642360"/>
    </source>
</evidence>
<dbReference type="Gene3D" id="3.30.420.10">
    <property type="entry name" value="Ribonuclease H-like superfamily/Ribonuclease H"/>
    <property type="match status" value="1"/>
</dbReference>
<keyword evidence="3" id="KW-1185">Reference proteome</keyword>
<accession>A0ABC8SY03</accession>